<dbReference type="EMBL" id="GBRH01216862">
    <property type="protein sequence ID" value="JAD81033.1"/>
    <property type="molecule type" value="Transcribed_RNA"/>
</dbReference>
<accession>A0A0A9D2X1</accession>
<reference evidence="1" key="2">
    <citation type="journal article" date="2015" name="Data Brief">
        <title>Shoot transcriptome of the giant reed, Arundo donax.</title>
        <authorList>
            <person name="Barrero R.A."/>
            <person name="Guerrero F.D."/>
            <person name="Moolhuijzen P."/>
            <person name="Goolsby J.A."/>
            <person name="Tidwell J."/>
            <person name="Bellgard S.E."/>
            <person name="Bellgard M.I."/>
        </authorList>
    </citation>
    <scope>NUCLEOTIDE SEQUENCE</scope>
    <source>
        <tissue evidence="1">Shoot tissue taken approximately 20 cm above the soil surface</tissue>
    </source>
</reference>
<evidence type="ECO:0000313" key="1">
    <source>
        <dbReference type="EMBL" id="JAD81033.1"/>
    </source>
</evidence>
<protein>
    <submittedName>
        <fullName evidence="1">Uncharacterized protein</fullName>
    </submittedName>
</protein>
<organism evidence="1">
    <name type="scientific">Arundo donax</name>
    <name type="common">Giant reed</name>
    <name type="synonym">Donax arundinaceus</name>
    <dbReference type="NCBI Taxonomy" id="35708"/>
    <lineage>
        <taxon>Eukaryota</taxon>
        <taxon>Viridiplantae</taxon>
        <taxon>Streptophyta</taxon>
        <taxon>Embryophyta</taxon>
        <taxon>Tracheophyta</taxon>
        <taxon>Spermatophyta</taxon>
        <taxon>Magnoliopsida</taxon>
        <taxon>Liliopsida</taxon>
        <taxon>Poales</taxon>
        <taxon>Poaceae</taxon>
        <taxon>PACMAD clade</taxon>
        <taxon>Arundinoideae</taxon>
        <taxon>Arundineae</taxon>
        <taxon>Arundo</taxon>
    </lineage>
</organism>
<sequence>MLHIYLYHTSWTFGLYFGLEIPQSLKTLLICSLQLCKCHTSSFPHHMVIKLDVVLLLQLVIQYLSSHCWFFSQNV</sequence>
<name>A0A0A9D2X1_ARUDO</name>
<proteinExistence type="predicted"/>
<dbReference type="AlphaFoldDB" id="A0A0A9D2X1"/>
<reference evidence="1" key="1">
    <citation type="submission" date="2014-09" db="EMBL/GenBank/DDBJ databases">
        <authorList>
            <person name="Magalhaes I.L.F."/>
            <person name="Oliveira U."/>
            <person name="Santos F.R."/>
            <person name="Vidigal T.H.D.A."/>
            <person name="Brescovit A.D."/>
            <person name="Santos A.J."/>
        </authorList>
    </citation>
    <scope>NUCLEOTIDE SEQUENCE</scope>
    <source>
        <tissue evidence="1">Shoot tissue taken approximately 20 cm above the soil surface</tissue>
    </source>
</reference>